<comment type="similarity">
    <text evidence="2">Belongs to the class-IV pyridoxal-phosphate-dependent aminotransferase family.</text>
</comment>
<dbReference type="Gene3D" id="3.30.470.10">
    <property type="match status" value="1"/>
</dbReference>
<dbReference type="GO" id="GO:0009099">
    <property type="term" value="P:L-valine biosynthetic process"/>
    <property type="evidence" value="ECO:0007669"/>
    <property type="project" value="TreeGrafter"/>
</dbReference>
<accession>A0A1B0DD02</accession>
<dbReference type="VEuPathDB" id="VectorBase:PPAI005773"/>
<comment type="cofactor">
    <cofactor evidence="1">
        <name>pyridoxal 5'-phosphate</name>
        <dbReference type="ChEBI" id="CHEBI:597326"/>
    </cofactor>
</comment>
<evidence type="ECO:0000313" key="4">
    <source>
        <dbReference type="EnsemblMetazoa" id="PPAI005773-PA"/>
    </source>
</evidence>
<protein>
    <submittedName>
        <fullName evidence="4">Uncharacterized protein</fullName>
    </submittedName>
</protein>
<sequence length="150" mass="17015">MVIRSKHLCRRVLENQHKLCQFLQQQLRLCSSNAARPAAALTNQEEDTSIKITKQFTSTATSLLEPIEHAPNVGHQFSYSDLSVRLAAPHELQTKPDVDDMGFGRFFTDHMLKIFHHNSLGGWQKPEITPLENLVMHPAAKVFHYAVEVS</sequence>
<dbReference type="InterPro" id="IPR036038">
    <property type="entry name" value="Aminotransferase-like"/>
</dbReference>
<evidence type="ECO:0000256" key="3">
    <source>
        <dbReference type="ARBA" id="ARBA00022898"/>
    </source>
</evidence>
<evidence type="ECO:0000313" key="5">
    <source>
        <dbReference type="Proteomes" id="UP000092462"/>
    </source>
</evidence>
<organism evidence="4 5">
    <name type="scientific">Phlebotomus papatasi</name>
    <name type="common">Sandfly</name>
    <dbReference type="NCBI Taxonomy" id="29031"/>
    <lineage>
        <taxon>Eukaryota</taxon>
        <taxon>Metazoa</taxon>
        <taxon>Ecdysozoa</taxon>
        <taxon>Arthropoda</taxon>
        <taxon>Hexapoda</taxon>
        <taxon>Insecta</taxon>
        <taxon>Pterygota</taxon>
        <taxon>Neoptera</taxon>
        <taxon>Endopterygota</taxon>
        <taxon>Diptera</taxon>
        <taxon>Nematocera</taxon>
        <taxon>Psychodoidea</taxon>
        <taxon>Psychodidae</taxon>
        <taxon>Phlebotomus</taxon>
        <taxon>Phlebotomus</taxon>
    </lineage>
</organism>
<dbReference type="Proteomes" id="UP000092462">
    <property type="component" value="Unassembled WGS sequence"/>
</dbReference>
<dbReference type="SUPFAM" id="SSF56752">
    <property type="entry name" value="D-aminoacid aminotransferase-like PLP-dependent enzymes"/>
    <property type="match status" value="1"/>
</dbReference>
<proteinExistence type="inferred from homology"/>
<dbReference type="PANTHER" id="PTHR11825:SF44">
    <property type="entry name" value="BRANCHED-CHAIN-AMINO-ACID AMINOTRANSFERASE"/>
    <property type="match status" value="1"/>
</dbReference>
<evidence type="ECO:0000256" key="2">
    <source>
        <dbReference type="ARBA" id="ARBA00009320"/>
    </source>
</evidence>
<dbReference type="InterPro" id="IPR005786">
    <property type="entry name" value="B_amino_transII"/>
</dbReference>
<dbReference type="VEuPathDB" id="VectorBase:PPAPM1_010406"/>
<dbReference type="GO" id="GO:0004084">
    <property type="term" value="F:branched-chain-amino-acid transaminase activity"/>
    <property type="evidence" value="ECO:0007669"/>
    <property type="project" value="InterPro"/>
</dbReference>
<dbReference type="GO" id="GO:0009098">
    <property type="term" value="P:L-leucine biosynthetic process"/>
    <property type="evidence" value="ECO:0007669"/>
    <property type="project" value="TreeGrafter"/>
</dbReference>
<dbReference type="GO" id="GO:0005739">
    <property type="term" value="C:mitochondrion"/>
    <property type="evidence" value="ECO:0007669"/>
    <property type="project" value="TreeGrafter"/>
</dbReference>
<dbReference type="EMBL" id="AJVK01005272">
    <property type="status" value="NOT_ANNOTATED_CDS"/>
    <property type="molecule type" value="Genomic_DNA"/>
</dbReference>
<dbReference type="EnsemblMetazoa" id="PPAI005773-RA">
    <property type="protein sequence ID" value="PPAI005773-PA"/>
    <property type="gene ID" value="PPAI005773"/>
</dbReference>
<dbReference type="AlphaFoldDB" id="A0A1B0DD02"/>
<evidence type="ECO:0000256" key="1">
    <source>
        <dbReference type="ARBA" id="ARBA00001933"/>
    </source>
</evidence>
<name>A0A1B0DD02_PHLPP</name>
<dbReference type="EMBL" id="AJVK01005271">
    <property type="status" value="NOT_ANNOTATED_CDS"/>
    <property type="molecule type" value="Genomic_DNA"/>
</dbReference>
<keyword evidence="3" id="KW-0663">Pyridoxal phosphate</keyword>
<keyword evidence="5" id="KW-1185">Reference proteome</keyword>
<dbReference type="InterPro" id="IPR043131">
    <property type="entry name" value="BCAT-like_N"/>
</dbReference>
<dbReference type="PANTHER" id="PTHR11825">
    <property type="entry name" value="SUBGROUP IIII AMINOTRANSFERASE"/>
    <property type="match status" value="1"/>
</dbReference>
<reference evidence="4" key="1">
    <citation type="submission" date="2022-08" db="UniProtKB">
        <authorList>
            <consortium name="EnsemblMetazoa"/>
        </authorList>
    </citation>
    <scope>IDENTIFICATION</scope>
    <source>
        <strain evidence="4">Israel</strain>
    </source>
</reference>